<proteinExistence type="inferred from homology"/>
<dbReference type="Gene3D" id="3.40.109.10">
    <property type="entry name" value="NADH Oxidase"/>
    <property type="match status" value="1"/>
</dbReference>
<accession>A0A0C2NPP7</accession>
<evidence type="ECO:0000256" key="1">
    <source>
        <dbReference type="ARBA" id="ARBA00007118"/>
    </source>
</evidence>
<gene>
    <name evidence="5" type="ORF">OJ16_16090</name>
</gene>
<evidence type="ECO:0000259" key="4">
    <source>
        <dbReference type="Pfam" id="PF00881"/>
    </source>
</evidence>
<dbReference type="CDD" id="cd02149">
    <property type="entry name" value="NfsB-like"/>
    <property type="match status" value="1"/>
</dbReference>
<dbReference type="STRING" id="1461322.OJ16_16090"/>
<dbReference type="Proteomes" id="UP000031672">
    <property type="component" value="Unassembled WGS sequence"/>
</dbReference>
<evidence type="ECO:0000313" key="5">
    <source>
        <dbReference type="EMBL" id="KII76322.1"/>
    </source>
</evidence>
<dbReference type="EMBL" id="JTKH01000024">
    <property type="protein sequence ID" value="KII76322.1"/>
    <property type="molecule type" value="Genomic_DNA"/>
</dbReference>
<dbReference type="RefSeq" id="WP_040992262.1">
    <property type="nucleotide sequence ID" value="NZ_JBFRUC010000007.1"/>
</dbReference>
<comment type="similarity">
    <text evidence="1">Belongs to the nitroreductase family.</text>
</comment>
<protein>
    <submittedName>
        <fullName evidence="5">Flavin reductase</fullName>
    </submittedName>
</protein>
<evidence type="ECO:0000313" key="6">
    <source>
        <dbReference type="Proteomes" id="UP000031672"/>
    </source>
</evidence>
<keyword evidence="3" id="KW-0560">Oxidoreductase</keyword>
<dbReference type="SUPFAM" id="SSF55469">
    <property type="entry name" value="FMN-dependent nitroreductase-like"/>
    <property type="match status" value="1"/>
</dbReference>
<keyword evidence="6" id="KW-1185">Reference proteome</keyword>
<comment type="caution">
    <text evidence="5">The sequence shown here is derived from an EMBL/GenBank/DDBJ whole genome shotgun (WGS) entry which is preliminary data.</text>
</comment>
<dbReference type="InterPro" id="IPR033878">
    <property type="entry name" value="NfsB-like"/>
</dbReference>
<sequence length="219" mass="24433">MTHPIIADLESRYTAKAYDATKRISAADLDVIYQAIRLSASSINSQPWKFIVIESDEAKQRLHDSFANKHQFNQPHAKAASHTILFAYNPNYTKDLYKKVVDAEVTSGHLPADMYDNMLNGAYGFAEANTDENGFNGNWTRAQTYLALGNTLHVLARLGIDSTTMEGVDPELLGELFKDELDGHVCEVALSMGYHLDGEDYNHGKPKARLPMDDILQVL</sequence>
<name>A0A0C2NPP7_9VIBR</name>
<accession>A0A0C2NQ66</accession>
<dbReference type="PANTHER" id="PTHR43673:SF10">
    <property type="entry name" value="NADH DEHYDROGENASE_NAD(P)H NITROREDUCTASE XCC3605-RELATED"/>
    <property type="match status" value="1"/>
</dbReference>
<dbReference type="OrthoDB" id="9809288at2"/>
<reference evidence="5 6" key="1">
    <citation type="submission" date="2014-11" db="EMBL/GenBank/DDBJ databases">
        <title>Draft Genome Sequence of Vibrio piscirenalis strains CECT 8603T and CECT 8604, two marine Gammaproteobacterium isolated from cultured gilthead sea bream (Sparus aurata).</title>
        <authorList>
            <person name="Arahal D.R."/>
            <person name="Rodrigo-Torres L."/>
            <person name="Lucena T."/>
            <person name="Pujalte M.J."/>
        </authorList>
    </citation>
    <scope>NUCLEOTIDE SEQUENCE [LARGE SCALE GENOMIC DNA]</scope>
    <source>
        <strain evidence="5 6">DCR 1-4-2</strain>
    </source>
</reference>
<organism evidence="5 6">
    <name type="scientific">Vibrio renipiscarius</name>
    <dbReference type="NCBI Taxonomy" id="1461322"/>
    <lineage>
        <taxon>Bacteria</taxon>
        <taxon>Pseudomonadati</taxon>
        <taxon>Pseudomonadota</taxon>
        <taxon>Gammaproteobacteria</taxon>
        <taxon>Vibrionales</taxon>
        <taxon>Vibrionaceae</taxon>
        <taxon>Vibrio</taxon>
    </lineage>
</organism>
<dbReference type="GO" id="GO:0016491">
    <property type="term" value="F:oxidoreductase activity"/>
    <property type="evidence" value="ECO:0007669"/>
    <property type="project" value="UniProtKB-KW"/>
</dbReference>
<dbReference type="Pfam" id="PF00881">
    <property type="entry name" value="Nitroreductase"/>
    <property type="match status" value="1"/>
</dbReference>
<keyword evidence="2" id="KW-0521">NADP</keyword>
<feature type="domain" description="Nitroreductase" evidence="4">
    <location>
        <begin position="10"/>
        <end position="194"/>
    </location>
</feature>
<dbReference type="InterPro" id="IPR029479">
    <property type="entry name" value="Nitroreductase"/>
</dbReference>
<dbReference type="InterPro" id="IPR000415">
    <property type="entry name" value="Nitroreductase-like"/>
</dbReference>
<evidence type="ECO:0000256" key="2">
    <source>
        <dbReference type="ARBA" id="ARBA00022857"/>
    </source>
</evidence>
<evidence type="ECO:0000256" key="3">
    <source>
        <dbReference type="ARBA" id="ARBA00023002"/>
    </source>
</evidence>
<dbReference type="PANTHER" id="PTHR43673">
    <property type="entry name" value="NAD(P)H NITROREDUCTASE YDGI-RELATED"/>
    <property type="match status" value="1"/>
</dbReference>
<dbReference type="AlphaFoldDB" id="A0A0C2NPP7"/>